<organism evidence="1 2">
    <name type="scientific">Purpureocillium lilacinum</name>
    <name type="common">Paecilomyces lilacinus</name>
    <dbReference type="NCBI Taxonomy" id="33203"/>
    <lineage>
        <taxon>Eukaryota</taxon>
        <taxon>Fungi</taxon>
        <taxon>Dikarya</taxon>
        <taxon>Ascomycota</taxon>
        <taxon>Pezizomycotina</taxon>
        <taxon>Sordariomycetes</taxon>
        <taxon>Hypocreomycetidae</taxon>
        <taxon>Hypocreales</taxon>
        <taxon>Ophiocordycipitaceae</taxon>
        <taxon>Purpureocillium</taxon>
    </lineage>
</organism>
<reference evidence="1" key="1">
    <citation type="submission" date="2024-12" db="EMBL/GenBank/DDBJ databases">
        <title>Comparative genomics and development of molecular markers within Purpureocillium lilacinum and among Purpureocillium species.</title>
        <authorList>
            <person name="Yeh Z.-Y."/>
            <person name="Ni N.-T."/>
            <person name="Lo P.-H."/>
            <person name="Mushyakhwo K."/>
            <person name="Lin C.-F."/>
            <person name="Nai Y.-S."/>
        </authorList>
    </citation>
    <scope>NUCLEOTIDE SEQUENCE</scope>
    <source>
        <strain evidence="1">NCHU-NPUST-175</strain>
    </source>
</reference>
<sequence>MYCASATDSQPPGALCRNMKFGKQIQKRQLEVPEYAASFVNYKALKKLIKKLSATPTLAAQNDILRSATPVDSQAALQANKATFFFQLERELDKVNAFYLQKEAELKIRLKTLLDKKKVLQTRQGISRRSSKFTTLEEGFQQFATDLNKLQQFVEINGTAFSKILKKWDKTSKSKTKELYLSRAVEVQPFFNATVISELSDQATTSLQELGACTSWVPDEGDADTLLLDTVITGNLESLRDLLAKMQSASDVSDGDNSLTDRVTRTFLTAIHDAPQTALQVLLDTGLVDLHSYDDINERNCLHQAAIYGKQYVLEWGLKAGVAVDRTDVYGRVPLHYASLHGRLTMLEVLLNANPSTIDLIDHDNFTPLIHSIIHGHLNCIEHLLAKSARIDPISDTDHVPLNLACEHGSEPVVEMLLKHGAKILPDAEGLYPQHLVARAGKSSQLLLLLKQYGADLDQIDKLYGWTPLVHAASEGNVDCLQALLKRAATHVVGSGCDSGSRAASPIIPLRRYGHNFLDTKTVVQINFDEGKEQPLIFFQDGKYPAARLTISSKVSDLIPKNIILPFQEDTRTVSFQVDNLDTFSLDFDVFPTYGAKISFSTQVIKPFRGQPLEITDFETYWKATSQFNQPTNAVVTGSSLSGDYVRLFVQYTSDGVPVVWPQWTIACGGLQIPVFENIAEIYHTLATAGVTLKEALSILPRGVHVNLQVLYPSAEEERMLALGPALDVNVFVDAILTAVFDHARAQRAQFQSPDVARSMVFSSYNARLCTALNWKQPNFPVFLCNDLGREENLNGTSKLSNSGRRSTSIKESVRIAQSNNFMGLMCYSRLLEMVPALVDAIKSHGLALVMDKSNDSPDTSPLTEPFPRPPKGVDGVLKNHGILRFQRLDRHVDVGRRTDHSTE</sequence>
<accession>A0ACC4DV41</accession>
<protein>
    <submittedName>
        <fullName evidence="1">Uncharacterized protein</fullName>
    </submittedName>
</protein>
<name>A0ACC4DV41_PURLI</name>
<keyword evidence="2" id="KW-1185">Reference proteome</keyword>
<dbReference type="Proteomes" id="UP001638806">
    <property type="component" value="Unassembled WGS sequence"/>
</dbReference>
<gene>
    <name evidence="1" type="ORF">ACCO45_004909</name>
</gene>
<evidence type="ECO:0000313" key="2">
    <source>
        <dbReference type="Proteomes" id="UP001638806"/>
    </source>
</evidence>
<dbReference type="EMBL" id="JBGNUJ010000004">
    <property type="protein sequence ID" value="KAL3959792.1"/>
    <property type="molecule type" value="Genomic_DNA"/>
</dbReference>
<proteinExistence type="predicted"/>
<evidence type="ECO:0000313" key="1">
    <source>
        <dbReference type="EMBL" id="KAL3959792.1"/>
    </source>
</evidence>
<comment type="caution">
    <text evidence="1">The sequence shown here is derived from an EMBL/GenBank/DDBJ whole genome shotgun (WGS) entry which is preliminary data.</text>
</comment>